<dbReference type="AlphaFoldDB" id="U2KJ82"/>
<protein>
    <submittedName>
        <fullName evidence="1">Uncharacterized protein</fullName>
    </submittedName>
</protein>
<organism evidence="1 2">
    <name type="scientific">Streptococcus sobrinus W1703</name>
    <dbReference type="NCBI Taxonomy" id="1227275"/>
    <lineage>
        <taxon>Bacteria</taxon>
        <taxon>Bacillati</taxon>
        <taxon>Bacillota</taxon>
        <taxon>Bacilli</taxon>
        <taxon>Lactobacillales</taxon>
        <taxon>Streptococcaceae</taxon>
        <taxon>Streptococcus</taxon>
    </lineage>
</organism>
<dbReference type="EMBL" id="AWVA01000084">
    <property type="protein sequence ID" value="ERJ74908.1"/>
    <property type="molecule type" value="Genomic_DNA"/>
</dbReference>
<sequence>MDHSKILFSGQKDFLLTELVSLRQKGLSRMVFPAYDKMMS</sequence>
<dbReference type="Proteomes" id="UP000016617">
    <property type="component" value="Unassembled WGS sequence"/>
</dbReference>
<dbReference type="HOGENOM" id="CLU_3297419_0_0_9"/>
<comment type="caution">
    <text evidence="1">The sequence shown here is derived from an EMBL/GenBank/DDBJ whole genome shotgun (WGS) entry which is preliminary data.</text>
</comment>
<proteinExistence type="predicted"/>
<name>U2KJ82_9STRE</name>
<evidence type="ECO:0000313" key="1">
    <source>
        <dbReference type="EMBL" id="ERJ74908.1"/>
    </source>
</evidence>
<gene>
    <name evidence="1" type="ORF">HMPREF1557_01380</name>
</gene>
<accession>U2KJ82</accession>
<reference evidence="1 2" key="1">
    <citation type="submission" date="2013-06" db="EMBL/GenBank/DDBJ databases">
        <authorList>
            <person name="Weinstock G."/>
            <person name="Sodergren E."/>
            <person name="Lobos E.A."/>
            <person name="Fulton L."/>
            <person name="Fulton R."/>
            <person name="Courtney L."/>
            <person name="Fronick C."/>
            <person name="O'Laughlin M."/>
            <person name="Godfrey J."/>
            <person name="Wilson R.M."/>
            <person name="Miner T."/>
            <person name="Farmer C."/>
            <person name="Delehaunty K."/>
            <person name="Cordes M."/>
            <person name="Minx P."/>
            <person name="Tomlinson C."/>
            <person name="Chen J."/>
            <person name="Wollam A."/>
            <person name="Pepin K.H."/>
            <person name="Bhonagiri V."/>
            <person name="Zhang X."/>
            <person name="Warren W."/>
            <person name="Mitreva M."/>
            <person name="Mardis E.R."/>
            <person name="Wilson R.K."/>
        </authorList>
    </citation>
    <scope>NUCLEOTIDE SEQUENCE [LARGE SCALE GENOMIC DNA]</scope>
    <source>
        <strain evidence="1 2">W1703</strain>
    </source>
</reference>
<evidence type="ECO:0000313" key="2">
    <source>
        <dbReference type="Proteomes" id="UP000016617"/>
    </source>
</evidence>